<proteinExistence type="inferred from homology"/>
<dbReference type="STRING" id="1590841.A0A2R6PKF2"/>
<keyword evidence="15" id="KW-1185">Reference proteome</keyword>
<keyword evidence="6 12" id="KW-0732">Signal</keyword>
<keyword evidence="3" id="KW-0813">Transport</keyword>
<evidence type="ECO:0000259" key="13">
    <source>
        <dbReference type="SMART" id="SM00499"/>
    </source>
</evidence>
<dbReference type="SUPFAM" id="SSF47699">
    <property type="entry name" value="Bifunctional inhibitor/lipid-transfer protein/seed storage 2S albumin"/>
    <property type="match status" value="1"/>
</dbReference>
<dbReference type="PRINTS" id="PR00382">
    <property type="entry name" value="LIPIDTRNSFER"/>
</dbReference>
<dbReference type="SMART" id="SM00499">
    <property type="entry name" value="AAI"/>
    <property type="match status" value="1"/>
</dbReference>
<comment type="similarity">
    <text evidence="2">Belongs to the plant LTP family.</text>
</comment>
<feature type="compositionally biased region" description="Low complexity" evidence="11">
    <location>
        <begin position="128"/>
        <end position="140"/>
    </location>
</feature>
<evidence type="ECO:0000256" key="1">
    <source>
        <dbReference type="ARBA" id="ARBA00004609"/>
    </source>
</evidence>
<dbReference type="FunFam" id="1.10.110.10:FF:000001">
    <property type="entry name" value="Bifunctional inhibitor/lipid-transfer protein/seed storage 2S albumin superfamily protein"/>
    <property type="match status" value="1"/>
</dbReference>
<evidence type="ECO:0000256" key="4">
    <source>
        <dbReference type="ARBA" id="ARBA00022475"/>
    </source>
</evidence>
<evidence type="ECO:0000313" key="15">
    <source>
        <dbReference type="Proteomes" id="UP000241394"/>
    </source>
</evidence>
<keyword evidence="9" id="KW-0325">Glycoprotein</keyword>
<dbReference type="GO" id="GO:0006869">
    <property type="term" value="P:lipid transport"/>
    <property type="evidence" value="ECO:0007669"/>
    <property type="project" value="InterPro"/>
</dbReference>
<evidence type="ECO:0000313" key="14">
    <source>
        <dbReference type="EMBL" id="PSR92740.1"/>
    </source>
</evidence>
<dbReference type="Gramene" id="PSR92740">
    <property type="protein sequence ID" value="PSR92740"/>
    <property type="gene ID" value="CEY00_Acc27339"/>
</dbReference>
<dbReference type="InterPro" id="IPR043325">
    <property type="entry name" value="LTSS"/>
</dbReference>
<dbReference type="CDD" id="cd00010">
    <property type="entry name" value="AAI_LTSS"/>
    <property type="match status" value="1"/>
</dbReference>
<gene>
    <name evidence="14" type="ORF">CEY00_Acc27339</name>
</gene>
<dbReference type="Proteomes" id="UP000241394">
    <property type="component" value="Chromosome LG24"/>
</dbReference>
<evidence type="ECO:0000256" key="12">
    <source>
        <dbReference type="SAM" id="SignalP"/>
    </source>
</evidence>
<sequence length="179" mass="17978">MPSNWVVALVLMVWAGGARAQSGCTNVLIGMAPCLNYVTGRSPSPPSSCCSQLASVVQSQPQCLCAALSGGGSAFGININQTLALALPGACKVQTPPVSKCDAVNNGPATAPVSSPEGMPAETSTEAPGSPVSSPISGGSKAVPSNGATSHGRSIEMMPFQLVTLFLFMASYASISISF</sequence>
<feature type="chain" id="PRO_5015361173" evidence="12">
    <location>
        <begin position="21"/>
        <end position="179"/>
    </location>
</feature>
<dbReference type="SMR" id="A0A2R6PKF2"/>
<evidence type="ECO:0000256" key="6">
    <source>
        <dbReference type="ARBA" id="ARBA00022729"/>
    </source>
</evidence>
<dbReference type="GO" id="GO:0098552">
    <property type="term" value="C:side of membrane"/>
    <property type="evidence" value="ECO:0007669"/>
    <property type="project" value="UniProtKB-KW"/>
</dbReference>
<keyword evidence="7" id="KW-0446">Lipid-binding</keyword>
<keyword evidence="5" id="KW-0472">Membrane</keyword>
<organism evidence="14 15">
    <name type="scientific">Actinidia chinensis var. chinensis</name>
    <name type="common">Chinese soft-hair kiwi</name>
    <dbReference type="NCBI Taxonomy" id="1590841"/>
    <lineage>
        <taxon>Eukaryota</taxon>
        <taxon>Viridiplantae</taxon>
        <taxon>Streptophyta</taxon>
        <taxon>Embryophyta</taxon>
        <taxon>Tracheophyta</taxon>
        <taxon>Spermatophyta</taxon>
        <taxon>Magnoliopsida</taxon>
        <taxon>eudicotyledons</taxon>
        <taxon>Gunneridae</taxon>
        <taxon>Pentapetalae</taxon>
        <taxon>asterids</taxon>
        <taxon>Ericales</taxon>
        <taxon>Actinidiaceae</taxon>
        <taxon>Actinidia</taxon>
    </lineage>
</organism>
<keyword evidence="8" id="KW-1015">Disulfide bond</keyword>
<comment type="caution">
    <text evidence="14">The sequence shown here is derived from an EMBL/GenBank/DDBJ whole genome shotgun (WGS) entry which is preliminary data.</text>
</comment>
<keyword evidence="10" id="KW-0449">Lipoprotein</keyword>
<dbReference type="InParanoid" id="A0A2R6PKF2"/>
<evidence type="ECO:0000256" key="11">
    <source>
        <dbReference type="SAM" id="MobiDB-lite"/>
    </source>
</evidence>
<dbReference type="InterPro" id="IPR000528">
    <property type="entry name" value="Plant_nsLTP"/>
</dbReference>
<dbReference type="PANTHER" id="PTHR33044">
    <property type="entry name" value="BIFUNCTIONAL INHIBITOR/LIPID-TRANSFER PROTEIN/SEED STORAGE 2S ALBUMIN SUPERFAMILY PROTEIN-RELATED"/>
    <property type="match status" value="1"/>
</dbReference>
<dbReference type="InterPro" id="IPR036312">
    <property type="entry name" value="Bifun_inhib/LTP/seed_sf"/>
</dbReference>
<evidence type="ECO:0000256" key="8">
    <source>
        <dbReference type="ARBA" id="ARBA00023157"/>
    </source>
</evidence>
<keyword evidence="5" id="KW-0336">GPI-anchor</keyword>
<feature type="domain" description="Bifunctional inhibitor/plant lipid transfer protein/seed storage helical" evidence="13">
    <location>
        <begin position="24"/>
        <end position="101"/>
    </location>
</feature>
<dbReference type="InterPro" id="IPR016140">
    <property type="entry name" value="Bifunc_inhib/LTP/seed_store"/>
</dbReference>
<dbReference type="OrthoDB" id="911994at2759"/>
<protein>
    <submittedName>
        <fullName evidence="14">Non-specific lipid-transfer protein-like protein</fullName>
    </submittedName>
</protein>
<dbReference type="EMBL" id="NKQK01000024">
    <property type="protein sequence ID" value="PSR92740.1"/>
    <property type="molecule type" value="Genomic_DNA"/>
</dbReference>
<dbReference type="Pfam" id="PF14368">
    <property type="entry name" value="LTP_2"/>
    <property type="match status" value="1"/>
</dbReference>
<dbReference type="GO" id="GO:0008289">
    <property type="term" value="F:lipid binding"/>
    <property type="evidence" value="ECO:0007669"/>
    <property type="project" value="UniProtKB-KW"/>
</dbReference>
<evidence type="ECO:0000256" key="3">
    <source>
        <dbReference type="ARBA" id="ARBA00022448"/>
    </source>
</evidence>
<evidence type="ECO:0000256" key="10">
    <source>
        <dbReference type="ARBA" id="ARBA00023288"/>
    </source>
</evidence>
<dbReference type="Gene3D" id="1.10.110.10">
    <property type="entry name" value="Plant lipid-transfer and hydrophobic proteins"/>
    <property type="match status" value="1"/>
</dbReference>
<feature type="region of interest" description="Disordered" evidence="11">
    <location>
        <begin position="104"/>
        <end position="150"/>
    </location>
</feature>
<dbReference type="AlphaFoldDB" id="A0A2R6PKF2"/>
<reference evidence="15" key="2">
    <citation type="journal article" date="2018" name="BMC Genomics">
        <title>A manually annotated Actinidia chinensis var. chinensis (kiwifruit) genome highlights the challenges associated with draft genomes and gene prediction in plants.</title>
        <authorList>
            <person name="Pilkington S.M."/>
            <person name="Crowhurst R."/>
            <person name="Hilario E."/>
            <person name="Nardozza S."/>
            <person name="Fraser L."/>
            <person name="Peng Y."/>
            <person name="Gunaseelan K."/>
            <person name="Simpson R."/>
            <person name="Tahir J."/>
            <person name="Deroles S.C."/>
            <person name="Templeton K."/>
            <person name="Luo Z."/>
            <person name="Davy M."/>
            <person name="Cheng C."/>
            <person name="McNeilage M."/>
            <person name="Scaglione D."/>
            <person name="Liu Y."/>
            <person name="Zhang Q."/>
            <person name="Datson P."/>
            <person name="De Silva N."/>
            <person name="Gardiner S.E."/>
            <person name="Bassett H."/>
            <person name="Chagne D."/>
            <person name="McCallum J."/>
            <person name="Dzierzon H."/>
            <person name="Deng C."/>
            <person name="Wang Y.Y."/>
            <person name="Barron L."/>
            <person name="Manako K."/>
            <person name="Bowen J."/>
            <person name="Foster T.M."/>
            <person name="Erridge Z.A."/>
            <person name="Tiffin H."/>
            <person name="Waite C.N."/>
            <person name="Davies K.M."/>
            <person name="Grierson E.P."/>
            <person name="Laing W.A."/>
            <person name="Kirk R."/>
            <person name="Chen X."/>
            <person name="Wood M."/>
            <person name="Montefiori M."/>
            <person name="Brummell D.A."/>
            <person name="Schwinn K.E."/>
            <person name="Catanach A."/>
            <person name="Fullerton C."/>
            <person name="Li D."/>
            <person name="Meiyalaghan S."/>
            <person name="Nieuwenhuizen N."/>
            <person name="Read N."/>
            <person name="Prakash R."/>
            <person name="Hunter D."/>
            <person name="Zhang H."/>
            <person name="McKenzie M."/>
            <person name="Knabel M."/>
            <person name="Harris A."/>
            <person name="Allan A.C."/>
            <person name="Gleave A."/>
            <person name="Chen A."/>
            <person name="Janssen B.J."/>
            <person name="Plunkett B."/>
            <person name="Ampomah-Dwamena C."/>
            <person name="Voogd C."/>
            <person name="Leif D."/>
            <person name="Lafferty D."/>
            <person name="Souleyre E.J.F."/>
            <person name="Varkonyi-Gasic E."/>
            <person name="Gambi F."/>
            <person name="Hanley J."/>
            <person name="Yao J.L."/>
            <person name="Cheung J."/>
            <person name="David K.M."/>
            <person name="Warren B."/>
            <person name="Marsh K."/>
            <person name="Snowden K.C."/>
            <person name="Lin-Wang K."/>
            <person name="Brian L."/>
            <person name="Martinez-Sanchez M."/>
            <person name="Wang M."/>
            <person name="Ileperuma N."/>
            <person name="Macnee N."/>
            <person name="Campin R."/>
            <person name="McAtee P."/>
            <person name="Drummond R.S.M."/>
            <person name="Espley R.V."/>
            <person name="Ireland H.S."/>
            <person name="Wu R."/>
            <person name="Atkinson R.G."/>
            <person name="Karunairetnam S."/>
            <person name="Bulley S."/>
            <person name="Chunkath S."/>
            <person name="Hanley Z."/>
            <person name="Storey R."/>
            <person name="Thrimawithana A.H."/>
            <person name="Thomson S."/>
            <person name="David C."/>
            <person name="Testolin R."/>
            <person name="Huang H."/>
            <person name="Hellens R.P."/>
            <person name="Schaffer R.J."/>
        </authorList>
    </citation>
    <scope>NUCLEOTIDE SEQUENCE [LARGE SCALE GENOMIC DNA]</scope>
    <source>
        <strain evidence="15">cv. Red5</strain>
    </source>
</reference>
<dbReference type="FunCoup" id="A0A2R6PKF2">
    <property type="interactions" value="24"/>
</dbReference>
<reference evidence="14 15" key="1">
    <citation type="submission" date="2017-07" db="EMBL/GenBank/DDBJ databases">
        <title>An improved, manually edited Actinidia chinensis var. chinensis (kiwifruit) genome highlights the challenges associated with draft genomes and gene prediction in plants.</title>
        <authorList>
            <person name="Pilkington S."/>
            <person name="Crowhurst R."/>
            <person name="Hilario E."/>
            <person name="Nardozza S."/>
            <person name="Fraser L."/>
            <person name="Peng Y."/>
            <person name="Gunaseelan K."/>
            <person name="Simpson R."/>
            <person name="Tahir J."/>
            <person name="Deroles S."/>
            <person name="Templeton K."/>
            <person name="Luo Z."/>
            <person name="Davy M."/>
            <person name="Cheng C."/>
            <person name="Mcneilage M."/>
            <person name="Scaglione D."/>
            <person name="Liu Y."/>
            <person name="Zhang Q."/>
            <person name="Datson P."/>
            <person name="De Silva N."/>
            <person name="Gardiner S."/>
            <person name="Bassett H."/>
            <person name="Chagne D."/>
            <person name="Mccallum J."/>
            <person name="Dzierzon H."/>
            <person name="Deng C."/>
            <person name="Wang Y.-Y."/>
            <person name="Barron N."/>
            <person name="Manako K."/>
            <person name="Bowen J."/>
            <person name="Foster T."/>
            <person name="Erridge Z."/>
            <person name="Tiffin H."/>
            <person name="Waite C."/>
            <person name="Davies K."/>
            <person name="Grierson E."/>
            <person name="Laing W."/>
            <person name="Kirk R."/>
            <person name="Chen X."/>
            <person name="Wood M."/>
            <person name="Montefiori M."/>
            <person name="Brummell D."/>
            <person name="Schwinn K."/>
            <person name="Catanach A."/>
            <person name="Fullerton C."/>
            <person name="Li D."/>
            <person name="Meiyalaghan S."/>
            <person name="Nieuwenhuizen N."/>
            <person name="Read N."/>
            <person name="Prakash R."/>
            <person name="Hunter D."/>
            <person name="Zhang H."/>
            <person name="Mckenzie M."/>
            <person name="Knabel M."/>
            <person name="Harris A."/>
            <person name="Allan A."/>
            <person name="Chen A."/>
            <person name="Janssen B."/>
            <person name="Plunkett B."/>
            <person name="Dwamena C."/>
            <person name="Voogd C."/>
            <person name="Leif D."/>
            <person name="Lafferty D."/>
            <person name="Souleyre E."/>
            <person name="Varkonyi-Gasic E."/>
            <person name="Gambi F."/>
            <person name="Hanley J."/>
            <person name="Yao J.-L."/>
            <person name="Cheung J."/>
            <person name="David K."/>
            <person name="Warren B."/>
            <person name="Marsh K."/>
            <person name="Snowden K."/>
            <person name="Lin-Wang K."/>
            <person name="Brian L."/>
            <person name="Martinez-Sanchez M."/>
            <person name="Wang M."/>
            <person name="Ileperuma N."/>
            <person name="Macnee N."/>
            <person name="Campin R."/>
            <person name="Mcatee P."/>
            <person name="Drummond R."/>
            <person name="Espley R."/>
            <person name="Ireland H."/>
            <person name="Wu R."/>
            <person name="Atkinson R."/>
            <person name="Karunairetnam S."/>
            <person name="Bulley S."/>
            <person name="Chunkath S."/>
            <person name="Hanley Z."/>
            <person name="Storey R."/>
            <person name="Thrimawithana A."/>
            <person name="Thomson S."/>
            <person name="David C."/>
            <person name="Testolin R."/>
        </authorList>
    </citation>
    <scope>NUCLEOTIDE SEQUENCE [LARGE SCALE GENOMIC DNA]</scope>
    <source>
        <strain evidence="15">cv. Red5</strain>
        <tissue evidence="14">Young leaf</tissue>
    </source>
</reference>
<dbReference type="GO" id="GO:0005886">
    <property type="term" value="C:plasma membrane"/>
    <property type="evidence" value="ECO:0007669"/>
    <property type="project" value="UniProtKB-SubCell"/>
</dbReference>
<dbReference type="OMA" id="AGMTDNK"/>
<keyword evidence="4" id="KW-1003">Cell membrane</keyword>
<evidence type="ECO:0000256" key="7">
    <source>
        <dbReference type="ARBA" id="ARBA00023121"/>
    </source>
</evidence>
<feature type="signal peptide" evidence="12">
    <location>
        <begin position="1"/>
        <end position="20"/>
    </location>
</feature>
<accession>A0A2R6PKF2</accession>
<evidence type="ECO:0000256" key="9">
    <source>
        <dbReference type="ARBA" id="ARBA00023180"/>
    </source>
</evidence>
<evidence type="ECO:0000256" key="2">
    <source>
        <dbReference type="ARBA" id="ARBA00009748"/>
    </source>
</evidence>
<evidence type="ECO:0000256" key="5">
    <source>
        <dbReference type="ARBA" id="ARBA00022622"/>
    </source>
</evidence>
<comment type="subcellular location">
    <subcellularLocation>
        <location evidence="1">Cell membrane</location>
        <topology evidence="1">Lipid-anchor</topology>
        <topology evidence="1">GPI-anchor</topology>
    </subcellularLocation>
</comment>
<name>A0A2R6PKF2_ACTCC</name>